<dbReference type="AlphaFoldDB" id="A0A8H6TFP1"/>
<dbReference type="GeneID" id="59341028"/>
<keyword evidence="2" id="KW-1185">Reference proteome</keyword>
<sequence length="158" mass="17310">MGTLVSVLIDEAQAKDDKASSSGVHDLRNIITLESSAHNLFEKLRMTFEPVPDSENTYNIKFMHAYHILPTAKQTITFENWAPTHKIAHANTKLPLPDPRLLSLHCACAHVAHLSGAGEMLDRVLDRDDYEDIGVLAEDGGSMDVLLSALIPLVAARA</sequence>
<protein>
    <submittedName>
        <fullName evidence="1">HNHc domain-containing protein</fullName>
    </submittedName>
</protein>
<dbReference type="Proteomes" id="UP000636479">
    <property type="component" value="Unassembled WGS sequence"/>
</dbReference>
<evidence type="ECO:0000313" key="1">
    <source>
        <dbReference type="EMBL" id="KAF7316399.1"/>
    </source>
</evidence>
<accession>A0A8H6TFP1</accession>
<dbReference type="OrthoDB" id="2104739at2759"/>
<organism evidence="1 2">
    <name type="scientific">Mycena indigotica</name>
    <dbReference type="NCBI Taxonomy" id="2126181"/>
    <lineage>
        <taxon>Eukaryota</taxon>
        <taxon>Fungi</taxon>
        <taxon>Dikarya</taxon>
        <taxon>Basidiomycota</taxon>
        <taxon>Agaricomycotina</taxon>
        <taxon>Agaricomycetes</taxon>
        <taxon>Agaricomycetidae</taxon>
        <taxon>Agaricales</taxon>
        <taxon>Marasmiineae</taxon>
        <taxon>Mycenaceae</taxon>
        <taxon>Mycena</taxon>
    </lineage>
</organism>
<proteinExistence type="predicted"/>
<evidence type="ECO:0000313" key="2">
    <source>
        <dbReference type="Proteomes" id="UP000636479"/>
    </source>
</evidence>
<gene>
    <name evidence="1" type="ORF">MIND_00158700</name>
</gene>
<name>A0A8H6TFP1_9AGAR</name>
<reference evidence="1" key="1">
    <citation type="submission" date="2020-05" db="EMBL/GenBank/DDBJ databases">
        <title>Mycena genomes resolve the evolution of fungal bioluminescence.</title>
        <authorList>
            <person name="Tsai I.J."/>
        </authorList>
    </citation>
    <scope>NUCLEOTIDE SEQUENCE</scope>
    <source>
        <strain evidence="1">171206Taipei</strain>
    </source>
</reference>
<dbReference type="EMBL" id="JACAZF010000001">
    <property type="protein sequence ID" value="KAF7316399.1"/>
    <property type="molecule type" value="Genomic_DNA"/>
</dbReference>
<dbReference type="RefSeq" id="XP_037226422.1">
    <property type="nucleotide sequence ID" value="XM_037358512.1"/>
</dbReference>
<comment type="caution">
    <text evidence="1">The sequence shown here is derived from an EMBL/GenBank/DDBJ whole genome shotgun (WGS) entry which is preliminary data.</text>
</comment>